<evidence type="ECO:0000313" key="4">
    <source>
        <dbReference type="Proteomes" id="UP001467690"/>
    </source>
</evidence>
<protein>
    <submittedName>
        <fullName evidence="3">Kelch repeat-containing protein</fullName>
    </submittedName>
</protein>
<proteinExistence type="predicted"/>
<keyword evidence="2" id="KW-0677">Repeat</keyword>
<dbReference type="InterPro" id="IPR015915">
    <property type="entry name" value="Kelch-typ_b-propeller"/>
</dbReference>
<comment type="caution">
    <text evidence="3">The sequence shown here is derived from an EMBL/GenBank/DDBJ whole genome shotgun (WGS) entry which is preliminary data.</text>
</comment>
<organism evidence="3 4">
    <name type="scientific">Catenovulum sediminis</name>
    <dbReference type="NCBI Taxonomy" id="1740262"/>
    <lineage>
        <taxon>Bacteria</taxon>
        <taxon>Pseudomonadati</taxon>
        <taxon>Pseudomonadota</taxon>
        <taxon>Gammaproteobacteria</taxon>
        <taxon>Alteromonadales</taxon>
        <taxon>Alteromonadaceae</taxon>
        <taxon>Catenovulum</taxon>
    </lineage>
</organism>
<accession>A0ABV1RFS3</accession>
<sequence>MRFFCLLLLAQISLMGCQNQPDQPAQKNQQQLQPAENWQAVLTSAEPVPRHEATFIQYKNKFYALGGRGVRAVSIYDPVNNNWQKGSKPPFQIHHFQAGIYQDKIIIAGAMTGGYPDEKPVGNLIYYYPEQDKWEIGPSIPENRRRGGAGVIIKGDNLYLAAGITNGHIDGWVNWLDVYNFTSGKWQQLPDAPRARDHFQAGLIGEQIYLVGGRRTSKATNQIFSLLVMPVDVYDIKSKTWRTLPAKNNLPTGRAGTSTLVVGDNLIVLGGESDRPGVAHNEIEAYNIKSEQWRTLPNMLQGRHGSGAILYDNAIWTCCGSGNRGGSPELTTTEKLKLNLNGTLD</sequence>
<dbReference type="PROSITE" id="PS51257">
    <property type="entry name" value="PROKAR_LIPOPROTEIN"/>
    <property type="match status" value="1"/>
</dbReference>
<dbReference type="SUPFAM" id="SSF117281">
    <property type="entry name" value="Kelch motif"/>
    <property type="match status" value="2"/>
</dbReference>
<dbReference type="EMBL" id="JBELOE010000150">
    <property type="protein sequence ID" value="MER2491773.1"/>
    <property type="molecule type" value="Genomic_DNA"/>
</dbReference>
<reference evidence="3 4" key="1">
    <citation type="submission" date="2024-06" db="EMBL/GenBank/DDBJ databases">
        <authorList>
            <person name="Chen R.Y."/>
        </authorList>
    </citation>
    <scope>NUCLEOTIDE SEQUENCE [LARGE SCALE GENOMIC DNA]</scope>
    <source>
        <strain evidence="3 4">D2</strain>
    </source>
</reference>
<keyword evidence="4" id="KW-1185">Reference proteome</keyword>
<evidence type="ECO:0000313" key="3">
    <source>
        <dbReference type="EMBL" id="MER2491773.1"/>
    </source>
</evidence>
<gene>
    <name evidence="3" type="ORF">ABS311_07740</name>
</gene>
<evidence type="ECO:0000256" key="1">
    <source>
        <dbReference type="ARBA" id="ARBA00022441"/>
    </source>
</evidence>
<dbReference type="Pfam" id="PF24681">
    <property type="entry name" value="Kelch_KLHDC2_KLHL20_DRC7"/>
    <property type="match status" value="1"/>
</dbReference>
<dbReference type="PANTHER" id="PTHR46344">
    <property type="entry name" value="OS02G0202900 PROTEIN"/>
    <property type="match status" value="1"/>
</dbReference>
<dbReference type="SMART" id="SM00612">
    <property type="entry name" value="Kelch"/>
    <property type="match status" value="5"/>
</dbReference>
<name>A0ABV1RFS3_9ALTE</name>
<keyword evidence="1" id="KW-0880">Kelch repeat</keyword>
<dbReference type="Proteomes" id="UP001467690">
    <property type="component" value="Unassembled WGS sequence"/>
</dbReference>
<dbReference type="Gene3D" id="2.120.10.80">
    <property type="entry name" value="Kelch-type beta propeller"/>
    <property type="match status" value="2"/>
</dbReference>
<evidence type="ECO:0000256" key="2">
    <source>
        <dbReference type="ARBA" id="ARBA00022737"/>
    </source>
</evidence>
<dbReference type="RefSeq" id="WP_350401357.1">
    <property type="nucleotide sequence ID" value="NZ_JBELOE010000150.1"/>
</dbReference>
<dbReference type="InterPro" id="IPR006652">
    <property type="entry name" value="Kelch_1"/>
</dbReference>
<dbReference type="PANTHER" id="PTHR46344:SF27">
    <property type="entry name" value="KELCH REPEAT SUPERFAMILY PROTEIN"/>
    <property type="match status" value="1"/>
</dbReference>